<dbReference type="SMART" id="SM00460">
    <property type="entry name" value="TGc"/>
    <property type="match status" value="1"/>
</dbReference>
<feature type="domain" description="Transglutaminase-like" evidence="3">
    <location>
        <begin position="470"/>
        <end position="540"/>
    </location>
</feature>
<feature type="transmembrane region" description="Helical" evidence="2">
    <location>
        <begin position="205"/>
        <end position="232"/>
    </location>
</feature>
<dbReference type="InterPro" id="IPR002931">
    <property type="entry name" value="Transglutaminase-like"/>
</dbReference>
<protein>
    <submittedName>
        <fullName evidence="4">Transglutaminase domain-containing protein</fullName>
    </submittedName>
</protein>
<keyword evidence="2" id="KW-0472">Membrane</keyword>
<evidence type="ECO:0000313" key="5">
    <source>
        <dbReference type="Proteomes" id="UP000557772"/>
    </source>
</evidence>
<keyword evidence="2" id="KW-1133">Transmembrane helix</keyword>
<dbReference type="InterPro" id="IPR021878">
    <property type="entry name" value="TgpA_N"/>
</dbReference>
<dbReference type="Proteomes" id="UP000557772">
    <property type="component" value="Unassembled WGS sequence"/>
</dbReference>
<comment type="caution">
    <text evidence="4">The sequence shown here is derived from an EMBL/GenBank/DDBJ whole genome shotgun (WGS) entry which is preliminary data.</text>
</comment>
<dbReference type="InterPro" id="IPR038765">
    <property type="entry name" value="Papain-like_cys_pep_sf"/>
</dbReference>
<feature type="transmembrane region" description="Helical" evidence="2">
    <location>
        <begin position="33"/>
        <end position="51"/>
    </location>
</feature>
<keyword evidence="5" id="KW-1185">Reference proteome</keyword>
<dbReference type="AlphaFoldDB" id="A0A849AJB2"/>
<dbReference type="InterPro" id="IPR052901">
    <property type="entry name" value="Bact_TGase-like"/>
</dbReference>
<evidence type="ECO:0000313" key="4">
    <source>
        <dbReference type="EMBL" id="NNG39626.1"/>
    </source>
</evidence>
<sequence length="767" mass="81041">MIARARPTETALALAAVVIAAWPLTTLLQGGAWLWAIVLVSAAVLTIGMALRAAGTPYALVLLLQLAALAAIVAVLNVSDHFDATFVSAVQDLVNEANRTIRESAAPAPVTPGLLMMLELLIPGLAITVDYLSVSSRQPALAGVPLLVIYLLSTSNTGKALNPVYFVALAAIWLVMVAHGGGMLVRGWSSLRARSTTPTLLDDQLGVAGLASVARTLGIVTILAALILPAIVPLPGTHYFAQGLGRGSGGGGSTVAFSTTANLANDLRSQNTDPVLDFTTSALLPPPLRVTVGGTYAGGEWTGFPGAEQLDTGVNNRGLPVPPGMQPAPNAPTETMTVTNNTMQPPFVPAPFPVASANFGSTAWGYSASTVQPFTRTTAKSYAVRFREPTPSPDNGRRPIDPNGFRSELQLDPLSEPRIRALARQLGGSTPMEQATAIQDYLRGPEFTYSLTLAPTQTVAGRRLDPLSNFLVTKQGYCTQFATAMIMLARANGIPARMALGFLPGVSNGDDVYRVLQSNAHAWPELYLDGLGWTRFEPTPGTRSGPAPDYVGNSDTAPGGGRVPGSSPSASSSQAPSRAPSSVAPSPSASQVAAPTGGGIDLGRYALPVVTVLVLGLLGALVLPLLARRRREAIGRRLAGHSPVEAQWQVLQSHLADLGIPPPADRSPRATERYYRSSTSLDEPGRTALHRAVQTLETERYARPGEGSRSIARDADRLLRTVRRNQSLPTRLAALVIPQTGRDVVRDAFRSVARWPQDLLARLPRRR</sequence>
<dbReference type="Gene3D" id="3.10.620.30">
    <property type="match status" value="1"/>
</dbReference>
<feature type="transmembrane region" description="Helical" evidence="2">
    <location>
        <begin position="605"/>
        <end position="627"/>
    </location>
</feature>
<organism evidence="4 5">
    <name type="scientific">Flexivirga aerilata</name>
    <dbReference type="NCBI Taxonomy" id="1656889"/>
    <lineage>
        <taxon>Bacteria</taxon>
        <taxon>Bacillati</taxon>
        <taxon>Actinomycetota</taxon>
        <taxon>Actinomycetes</taxon>
        <taxon>Micrococcales</taxon>
        <taxon>Dermacoccaceae</taxon>
        <taxon>Flexivirga</taxon>
    </lineage>
</organism>
<evidence type="ECO:0000256" key="1">
    <source>
        <dbReference type="SAM" id="MobiDB-lite"/>
    </source>
</evidence>
<evidence type="ECO:0000259" key="3">
    <source>
        <dbReference type="SMART" id="SM00460"/>
    </source>
</evidence>
<name>A0A849AJB2_9MICO</name>
<accession>A0A849AJB2</accession>
<dbReference type="EMBL" id="JABENB010000001">
    <property type="protein sequence ID" value="NNG39626.1"/>
    <property type="molecule type" value="Genomic_DNA"/>
</dbReference>
<dbReference type="RefSeq" id="WP_171154530.1">
    <property type="nucleotide sequence ID" value="NZ_JABENB010000001.1"/>
</dbReference>
<dbReference type="Pfam" id="PF11992">
    <property type="entry name" value="TgpA_N"/>
    <property type="match status" value="1"/>
</dbReference>
<dbReference type="PANTHER" id="PTHR42736:SF1">
    <property type="entry name" value="PROTEIN-GLUTAMINE GAMMA-GLUTAMYLTRANSFERASE"/>
    <property type="match status" value="1"/>
</dbReference>
<dbReference type="Pfam" id="PF01841">
    <property type="entry name" value="Transglut_core"/>
    <property type="match status" value="1"/>
</dbReference>
<feature type="region of interest" description="Disordered" evidence="1">
    <location>
        <begin position="386"/>
        <end position="409"/>
    </location>
</feature>
<dbReference type="PANTHER" id="PTHR42736">
    <property type="entry name" value="PROTEIN-GLUTAMINE GAMMA-GLUTAMYLTRANSFERASE"/>
    <property type="match status" value="1"/>
</dbReference>
<feature type="transmembrane region" description="Helical" evidence="2">
    <location>
        <begin position="164"/>
        <end position="185"/>
    </location>
</feature>
<reference evidence="4 5" key="1">
    <citation type="submission" date="2020-05" db="EMBL/GenBank/DDBJ databases">
        <title>Flexivirga sp. ID2601S isolated from air conditioner.</title>
        <authorList>
            <person name="Kim D.H."/>
        </authorList>
    </citation>
    <scope>NUCLEOTIDE SEQUENCE [LARGE SCALE GENOMIC DNA]</scope>
    <source>
        <strain evidence="4 5">ID2601S</strain>
    </source>
</reference>
<feature type="region of interest" description="Disordered" evidence="1">
    <location>
        <begin position="538"/>
        <end position="594"/>
    </location>
</feature>
<gene>
    <name evidence="4" type="ORF">HJ588_10125</name>
</gene>
<keyword evidence="2" id="KW-0812">Transmembrane</keyword>
<proteinExistence type="predicted"/>
<feature type="compositionally biased region" description="Low complexity" evidence="1">
    <location>
        <begin position="564"/>
        <end position="594"/>
    </location>
</feature>
<dbReference type="SUPFAM" id="SSF54001">
    <property type="entry name" value="Cysteine proteinases"/>
    <property type="match status" value="1"/>
</dbReference>
<evidence type="ECO:0000256" key="2">
    <source>
        <dbReference type="SAM" id="Phobius"/>
    </source>
</evidence>
<feature type="transmembrane region" description="Helical" evidence="2">
    <location>
        <begin position="58"/>
        <end position="78"/>
    </location>
</feature>